<comment type="catalytic activity">
    <reaction evidence="2">
        <text>oxidized coenzyme F420-(gamma-L-Glu)(n) + a quinol + H(+) = reduced coenzyme F420-(gamma-L-Glu)(n) + a quinone</text>
        <dbReference type="Rhea" id="RHEA:39663"/>
        <dbReference type="Rhea" id="RHEA-COMP:12939"/>
        <dbReference type="Rhea" id="RHEA-COMP:14378"/>
        <dbReference type="ChEBI" id="CHEBI:15378"/>
        <dbReference type="ChEBI" id="CHEBI:24646"/>
        <dbReference type="ChEBI" id="CHEBI:132124"/>
        <dbReference type="ChEBI" id="CHEBI:133980"/>
        <dbReference type="ChEBI" id="CHEBI:139511"/>
    </reaction>
</comment>
<comment type="caution">
    <text evidence="3">The sequence shown here is derived from an EMBL/GenBank/DDBJ whole genome shotgun (WGS) entry which is preliminary data.</text>
</comment>
<comment type="similarity">
    <text evidence="1">Belongs to the F420H(2)-dependent quinone reductase family.</text>
</comment>
<protein>
    <submittedName>
        <fullName evidence="3">Nitroreductase</fullName>
    </submittedName>
</protein>
<dbReference type="InterPro" id="IPR004378">
    <property type="entry name" value="F420H2_quin_Rdtase"/>
</dbReference>
<evidence type="ECO:0000313" key="3">
    <source>
        <dbReference type="EMBL" id="GII96380.1"/>
    </source>
</evidence>
<dbReference type="Gene3D" id="2.30.110.10">
    <property type="entry name" value="Electron Transport, Fmn-binding Protein, Chain A"/>
    <property type="match status" value="1"/>
</dbReference>
<dbReference type="RefSeq" id="WP_204031387.1">
    <property type="nucleotide sequence ID" value="NZ_BOOW01000044.1"/>
</dbReference>
<dbReference type="NCBIfam" id="TIGR00026">
    <property type="entry name" value="hi_GC_TIGR00026"/>
    <property type="match status" value="1"/>
</dbReference>
<evidence type="ECO:0000256" key="2">
    <source>
        <dbReference type="ARBA" id="ARBA00049106"/>
    </source>
</evidence>
<gene>
    <name evidence="3" type="ORF">Ssi02_66110</name>
</gene>
<accession>A0A919RP05</accession>
<dbReference type="AlphaFoldDB" id="A0A919RP05"/>
<sequence>MTSPDYRDVADSPAPSVAEHVRRYIATDGRDGYMEGGMTNLVLTAKCRKSGRWLRTGLFFGEDDGRYVLVASGSAITHTHPGWYRNVVANPEVRVQIVGERFLARARTAEGCEWERLWRMMKRLAPIYLTYEARARREIPIVVLERL</sequence>
<dbReference type="InterPro" id="IPR012349">
    <property type="entry name" value="Split_barrel_FMN-bd"/>
</dbReference>
<name>A0A919RP05_9ACTN</name>
<dbReference type="GO" id="GO:0005886">
    <property type="term" value="C:plasma membrane"/>
    <property type="evidence" value="ECO:0007669"/>
    <property type="project" value="TreeGrafter"/>
</dbReference>
<dbReference type="Proteomes" id="UP000606172">
    <property type="component" value="Unassembled WGS sequence"/>
</dbReference>
<evidence type="ECO:0000313" key="4">
    <source>
        <dbReference type="Proteomes" id="UP000606172"/>
    </source>
</evidence>
<dbReference type="EMBL" id="BOOW01000044">
    <property type="protein sequence ID" value="GII96380.1"/>
    <property type="molecule type" value="Genomic_DNA"/>
</dbReference>
<dbReference type="PANTHER" id="PTHR39428:SF1">
    <property type="entry name" value="F420H(2)-DEPENDENT QUINONE REDUCTASE RV1261C"/>
    <property type="match status" value="1"/>
</dbReference>
<reference evidence="3" key="1">
    <citation type="submission" date="2021-01" db="EMBL/GenBank/DDBJ databases">
        <title>Whole genome shotgun sequence of Sinosporangium siamense NBRC 109515.</title>
        <authorList>
            <person name="Komaki H."/>
            <person name="Tamura T."/>
        </authorList>
    </citation>
    <scope>NUCLEOTIDE SEQUENCE</scope>
    <source>
        <strain evidence="3">NBRC 109515</strain>
    </source>
</reference>
<organism evidence="3 4">
    <name type="scientific">Sinosporangium siamense</name>
    <dbReference type="NCBI Taxonomy" id="1367973"/>
    <lineage>
        <taxon>Bacteria</taxon>
        <taxon>Bacillati</taxon>
        <taxon>Actinomycetota</taxon>
        <taxon>Actinomycetes</taxon>
        <taxon>Streptosporangiales</taxon>
        <taxon>Streptosporangiaceae</taxon>
        <taxon>Sinosporangium</taxon>
    </lineage>
</organism>
<dbReference type="PANTHER" id="PTHR39428">
    <property type="entry name" value="F420H(2)-DEPENDENT QUINONE REDUCTASE RV1261C"/>
    <property type="match status" value="1"/>
</dbReference>
<proteinExistence type="inferred from homology"/>
<dbReference type="Pfam" id="PF04075">
    <property type="entry name" value="F420H2_quin_red"/>
    <property type="match status" value="1"/>
</dbReference>
<keyword evidence="4" id="KW-1185">Reference proteome</keyword>
<dbReference type="GO" id="GO:0070967">
    <property type="term" value="F:coenzyme F420 binding"/>
    <property type="evidence" value="ECO:0007669"/>
    <property type="project" value="TreeGrafter"/>
</dbReference>
<evidence type="ECO:0000256" key="1">
    <source>
        <dbReference type="ARBA" id="ARBA00008710"/>
    </source>
</evidence>
<dbReference type="GO" id="GO:0016491">
    <property type="term" value="F:oxidoreductase activity"/>
    <property type="evidence" value="ECO:0007669"/>
    <property type="project" value="InterPro"/>
</dbReference>